<accession>A0ABY1QXG7</accession>
<name>A0ABY1QXG7_9BURK</name>
<feature type="region of interest" description="Disordered" evidence="1">
    <location>
        <begin position="1"/>
        <end position="31"/>
    </location>
</feature>
<feature type="compositionally biased region" description="Basic and acidic residues" evidence="1">
    <location>
        <begin position="11"/>
        <end position="24"/>
    </location>
</feature>
<dbReference type="Pfam" id="PF00990">
    <property type="entry name" value="GGDEF"/>
    <property type="match status" value="1"/>
</dbReference>
<evidence type="ECO:0000256" key="1">
    <source>
        <dbReference type="SAM" id="MobiDB-lite"/>
    </source>
</evidence>
<evidence type="ECO:0000259" key="3">
    <source>
        <dbReference type="PROSITE" id="PS50887"/>
    </source>
</evidence>
<organism evidence="4 5">
    <name type="scientific">Noviherbaspirillum suwonense</name>
    <dbReference type="NCBI Taxonomy" id="1224511"/>
    <lineage>
        <taxon>Bacteria</taxon>
        <taxon>Pseudomonadati</taxon>
        <taxon>Pseudomonadota</taxon>
        <taxon>Betaproteobacteria</taxon>
        <taxon>Burkholderiales</taxon>
        <taxon>Oxalobacteraceae</taxon>
        <taxon>Noviherbaspirillum</taxon>
    </lineage>
</organism>
<dbReference type="PROSITE" id="PS50883">
    <property type="entry name" value="EAL"/>
    <property type="match status" value="1"/>
</dbReference>
<protein>
    <submittedName>
        <fullName evidence="4">Diguanylate cyclase (GGDEF) domain-containing protein</fullName>
    </submittedName>
</protein>
<sequence>MTSSDNVKGCPDWRTHGPDAERLQTGDSPPKCPGSCTIVSDPKFSQSAILLSNQNTYVDALQEANANLVITSLEAHKVAEDALGRLHHQAYHDALTDLPNRTLLWDRLCQAIELARRQGKQLALLFMDLDGFKHINDSLGHPVGDELLKLVANRLLNCARHSDTVSRQGGDEFVILLPTIESPEDAMAFAEKTLHAFEAPYQLCAHELYIGVSMGISVYPVDGTDAATLVKNADTAMYHAKQSGGNNWKFFEQTMNDRAVERQFIEAGLRLALQRQEFVLYYQPKIKLASGTIVGAEALIRWQHPDRGLLLPTQFVAIAEECGLIVPIGQWVIREACAQARAWQQAGLPPITIAVNSSAIEFRARDFVENLRSIVDATAIEPGSLEVEVTESVLMQNIDSTMSVLHAIAAMGIKLSIDDFGTGYSSLNYLSRFPINTLKIDQTFIIEISPRPENSTIVSAIINRARSLNRRVIAEGVETKEQHDFLRSQHCDEAQGNYFSPPLSAENFARLLHR</sequence>
<dbReference type="Gene3D" id="3.30.70.270">
    <property type="match status" value="1"/>
</dbReference>
<dbReference type="InterPro" id="IPR000160">
    <property type="entry name" value="GGDEF_dom"/>
</dbReference>
<keyword evidence="5" id="KW-1185">Reference proteome</keyword>
<dbReference type="InterPro" id="IPR052155">
    <property type="entry name" value="Biofilm_reg_signaling"/>
</dbReference>
<dbReference type="CDD" id="cd01949">
    <property type="entry name" value="GGDEF"/>
    <property type="match status" value="1"/>
</dbReference>
<dbReference type="SMART" id="SM00267">
    <property type="entry name" value="GGDEF"/>
    <property type="match status" value="1"/>
</dbReference>
<gene>
    <name evidence="4" type="ORF">SAMN06295970_1374</name>
</gene>
<dbReference type="SMART" id="SM00052">
    <property type="entry name" value="EAL"/>
    <property type="match status" value="1"/>
</dbReference>
<dbReference type="InterPro" id="IPR029787">
    <property type="entry name" value="Nucleotide_cyclase"/>
</dbReference>
<dbReference type="EMBL" id="FXUL01000037">
    <property type="protein sequence ID" value="SMP80610.1"/>
    <property type="molecule type" value="Genomic_DNA"/>
</dbReference>
<reference evidence="4 5" key="1">
    <citation type="submission" date="2017-05" db="EMBL/GenBank/DDBJ databases">
        <authorList>
            <person name="Varghese N."/>
            <person name="Submissions S."/>
        </authorList>
    </citation>
    <scope>NUCLEOTIDE SEQUENCE [LARGE SCALE GENOMIC DNA]</scope>
    <source>
        <strain evidence="4 5">DSM 26001</strain>
    </source>
</reference>
<dbReference type="CDD" id="cd01948">
    <property type="entry name" value="EAL"/>
    <property type="match status" value="1"/>
</dbReference>
<dbReference type="Pfam" id="PF00563">
    <property type="entry name" value="EAL"/>
    <property type="match status" value="1"/>
</dbReference>
<dbReference type="Proteomes" id="UP001158049">
    <property type="component" value="Unassembled WGS sequence"/>
</dbReference>
<dbReference type="PROSITE" id="PS50887">
    <property type="entry name" value="GGDEF"/>
    <property type="match status" value="1"/>
</dbReference>
<dbReference type="InterPro" id="IPR043128">
    <property type="entry name" value="Rev_trsase/Diguanyl_cyclase"/>
</dbReference>
<dbReference type="PANTHER" id="PTHR44757:SF2">
    <property type="entry name" value="BIOFILM ARCHITECTURE MAINTENANCE PROTEIN MBAA"/>
    <property type="match status" value="1"/>
</dbReference>
<dbReference type="SUPFAM" id="SSF141868">
    <property type="entry name" value="EAL domain-like"/>
    <property type="match status" value="1"/>
</dbReference>
<dbReference type="PANTHER" id="PTHR44757">
    <property type="entry name" value="DIGUANYLATE CYCLASE DGCP"/>
    <property type="match status" value="1"/>
</dbReference>
<dbReference type="InterPro" id="IPR001633">
    <property type="entry name" value="EAL_dom"/>
</dbReference>
<comment type="caution">
    <text evidence="4">The sequence shown here is derived from an EMBL/GenBank/DDBJ whole genome shotgun (WGS) entry which is preliminary data.</text>
</comment>
<dbReference type="InterPro" id="IPR035919">
    <property type="entry name" value="EAL_sf"/>
</dbReference>
<proteinExistence type="predicted"/>
<dbReference type="RefSeq" id="WP_283445495.1">
    <property type="nucleotide sequence ID" value="NZ_FXUL01000037.1"/>
</dbReference>
<evidence type="ECO:0000259" key="2">
    <source>
        <dbReference type="PROSITE" id="PS50883"/>
    </source>
</evidence>
<evidence type="ECO:0000313" key="4">
    <source>
        <dbReference type="EMBL" id="SMP80610.1"/>
    </source>
</evidence>
<feature type="domain" description="EAL" evidence="2">
    <location>
        <begin position="262"/>
        <end position="514"/>
    </location>
</feature>
<feature type="domain" description="GGDEF" evidence="3">
    <location>
        <begin position="120"/>
        <end position="253"/>
    </location>
</feature>
<evidence type="ECO:0000313" key="5">
    <source>
        <dbReference type="Proteomes" id="UP001158049"/>
    </source>
</evidence>
<dbReference type="NCBIfam" id="TIGR00254">
    <property type="entry name" value="GGDEF"/>
    <property type="match status" value="1"/>
</dbReference>
<dbReference type="SUPFAM" id="SSF55073">
    <property type="entry name" value="Nucleotide cyclase"/>
    <property type="match status" value="1"/>
</dbReference>
<dbReference type="Gene3D" id="3.20.20.450">
    <property type="entry name" value="EAL domain"/>
    <property type="match status" value="1"/>
</dbReference>